<sequence length="645" mass="69402">MRHLFLFLLFAGCTAIALNVDAQSLGLPVVNETFGAGPNPGQPLASGITNLTYTSDSCPGDGFYTIVNALTQNCFNSWFNTTDHTGDPNGYFMVINASQTPSVFYTQRVPGNTLCPGTTYLFNAYVMNILRLQSSTMGYSQPDIVFSVEKPDGTPLGSFETNTIPSTPDARWRSFGFTFVSPADGEDVIIKMTNKAPGGNGNDLAIDDITFSPYGPTIENGFATVGNVSPQSKCAGEDVSYTLTARQTGYTNATYQWQVNKNDGSGWANIAGQTTTTLPVNIPGAATGTYQYRIGVLDGTKTSPNCIIYSDPLTINVYPYPVNPLSATTSACVGTPLQLSATGGDTYSWTGPNGFTSTDSNPIITQSATLNDKGEYDVIITKNGCPTFAKTTVTIYSTPTVDPIQPLYICEGSSQQIIINAANATHYKWTPSIGLDHDDVANPIASPTQTTTYQVTASNDGCSGVTATLQVTVTVWKKPQANAGQTIKIFAGQTAKLNGTAKGDHVHSYWTPYFYLDNSLSLTPITSTPQDLTYTLHVVSDEGCGESTSSVFVRVYQQLSIPNTFSPNGDGVNDKWNIRNLNTYPNALVSIYNRNGQPVFQSRGYPSPWDGTFNGSPLPVGTYYYVIDLQEDDLPKPAGWVLIVR</sequence>
<gene>
    <name evidence="2" type="ORF">PQO05_26170</name>
</gene>
<name>A0ABY7T8L3_9SPHI</name>
<dbReference type="Proteomes" id="UP001216139">
    <property type="component" value="Chromosome"/>
</dbReference>
<dbReference type="NCBIfam" id="TIGR04131">
    <property type="entry name" value="Bac_Flav_CTERM"/>
    <property type="match status" value="1"/>
</dbReference>
<evidence type="ECO:0000313" key="3">
    <source>
        <dbReference type="Proteomes" id="UP001216139"/>
    </source>
</evidence>
<proteinExistence type="predicted"/>
<evidence type="ECO:0000313" key="2">
    <source>
        <dbReference type="EMBL" id="WCT12216.1"/>
    </source>
</evidence>
<dbReference type="EMBL" id="CP117167">
    <property type="protein sequence ID" value="WCT12216.1"/>
    <property type="molecule type" value="Genomic_DNA"/>
</dbReference>
<evidence type="ECO:0000256" key="1">
    <source>
        <dbReference type="SAM" id="SignalP"/>
    </source>
</evidence>
<protein>
    <submittedName>
        <fullName evidence="2">Gliding motility-associated C-terminal domain-containing protein</fullName>
    </submittedName>
</protein>
<feature type="chain" id="PRO_5046919802" evidence="1">
    <location>
        <begin position="18"/>
        <end position="645"/>
    </location>
</feature>
<dbReference type="Pfam" id="PF13585">
    <property type="entry name" value="CHU_C"/>
    <property type="match status" value="1"/>
</dbReference>
<organism evidence="2 3">
    <name type="scientific">Mucilaginibacter jinjuensis</name>
    <dbReference type="NCBI Taxonomy" id="1176721"/>
    <lineage>
        <taxon>Bacteria</taxon>
        <taxon>Pseudomonadati</taxon>
        <taxon>Bacteroidota</taxon>
        <taxon>Sphingobacteriia</taxon>
        <taxon>Sphingobacteriales</taxon>
        <taxon>Sphingobacteriaceae</taxon>
        <taxon>Mucilaginibacter</taxon>
    </lineage>
</organism>
<accession>A0ABY7T8L3</accession>
<keyword evidence="1" id="KW-0732">Signal</keyword>
<dbReference type="InterPro" id="IPR013783">
    <property type="entry name" value="Ig-like_fold"/>
</dbReference>
<reference evidence="2 3" key="1">
    <citation type="submission" date="2023-02" db="EMBL/GenBank/DDBJ databases">
        <title>Genome sequence of Mucilaginibacter jinjuensis strain KACC 16571.</title>
        <authorList>
            <person name="Kim S."/>
            <person name="Heo J."/>
            <person name="Kwon S.-W."/>
        </authorList>
    </citation>
    <scope>NUCLEOTIDE SEQUENCE [LARGE SCALE GENOMIC DNA]</scope>
    <source>
        <strain evidence="2 3">KACC 16571</strain>
    </source>
</reference>
<feature type="signal peptide" evidence="1">
    <location>
        <begin position="1"/>
        <end position="17"/>
    </location>
</feature>
<keyword evidence="3" id="KW-1185">Reference proteome</keyword>
<dbReference type="InterPro" id="IPR026341">
    <property type="entry name" value="T9SS_type_B"/>
</dbReference>
<dbReference type="RefSeq" id="WP_273630466.1">
    <property type="nucleotide sequence ID" value="NZ_CP117167.1"/>
</dbReference>
<dbReference type="Gene3D" id="2.60.40.10">
    <property type="entry name" value="Immunoglobulins"/>
    <property type="match status" value="1"/>
</dbReference>